<reference evidence="1 2" key="1">
    <citation type="journal article" date="2018" name="Arch. Microbiol.">
        <title>Hymenobacter segetis sp. nov., isolated from soil.</title>
        <authorList>
            <person name="Ten L.N."/>
            <person name="Lim S.J."/>
            <person name="Kim B.O."/>
            <person name="Kang I.K."/>
            <person name="Jung H.Y."/>
        </authorList>
    </citation>
    <scope>NUCLEOTIDE SEQUENCE [LARGE SCALE GENOMIC DNA]</scope>
    <source>
        <strain evidence="1 2">S7-3-11</strain>
    </source>
</reference>
<accession>A0ABU9M185</accession>
<organism evidence="1 2">
    <name type="scientific">Hymenobacter segetis</name>
    <dbReference type="NCBI Taxonomy" id="2025509"/>
    <lineage>
        <taxon>Bacteria</taxon>
        <taxon>Pseudomonadati</taxon>
        <taxon>Bacteroidota</taxon>
        <taxon>Cytophagia</taxon>
        <taxon>Cytophagales</taxon>
        <taxon>Hymenobacteraceae</taxon>
        <taxon>Hymenobacter</taxon>
    </lineage>
</organism>
<keyword evidence="2" id="KW-1185">Reference proteome</keyword>
<dbReference type="Gene3D" id="1.10.490.10">
    <property type="entry name" value="Globins"/>
    <property type="match status" value="1"/>
</dbReference>
<dbReference type="InterPro" id="IPR012292">
    <property type="entry name" value="Globin/Proto"/>
</dbReference>
<evidence type="ECO:0008006" key="3">
    <source>
        <dbReference type="Google" id="ProtNLM"/>
    </source>
</evidence>
<gene>
    <name evidence="1" type="ORF">AAFH49_17990</name>
</gene>
<evidence type="ECO:0000313" key="2">
    <source>
        <dbReference type="Proteomes" id="UP001479606"/>
    </source>
</evidence>
<dbReference type="Proteomes" id="UP001479606">
    <property type="component" value="Unassembled WGS sequence"/>
</dbReference>
<dbReference type="SUPFAM" id="SSF46458">
    <property type="entry name" value="Globin-like"/>
    <property type="match status" value="1"/>
</dbReference>
<dbReference type="InterPro" id="IPR009050">
    <property type="entry name" value="Globin-like_sf"/>
</dbReference>
<proteinExistence type="predicted"/>
<name>A0ABU9M185_9BACT</name>
<sequence length="137" mass="15500">MLTPWPPDCDTQTQSRLFVRQFAHRVASDPLLGPSFPGQHHTPADCEYAWWEQALTGNLYTGRPLHREDTPPFTAPQIRRWCTLLEESLHEAFGSPAATEMKGHVLNLATMLAHWQLSQQCDDTGEGRLSEAMTTAW</sequence>
<dbReference type="RefSeq" id="WP_342300349.1">
    <property type="nucleotide sequence ID" value="NZ_JBCEVZ010000057.1"/>
</dbReference>
<protein>
    <recommendedName>
        <fullName evidence="3">dATP/dGTP diphosphohydrolase N-terminal domain-containing protein</fullName>
    </recommendedName>
</protein>
<dbReference type="EMBL" id="JBCEVZ010000057">
    <property type="protein sequence ID" value="MEL5996112.1"/>
    <property type="molecule type" value="Genomic_DNA"/>
</dbReference>
<evidence type="ECO:0000313" key="1">
    <source>
        <dbReference type="EMBL" id="MEL5996112.1"/>
    </source>
</evidence>
<comment type="caution">
    <text evidence="1">The sequence shown here is derived from an EMBL/GenBank/DDBJ whole genome shotgun (WGS) entry which is preliminary data.</text>
</comment>